<dbReference type="Gene3D" id="1.10.10.2830">
    <property type="match status" value="1"/>
</dbReference>
<name>A0A6A7RS76_9PROT</name>
<dbReference type="Proteomes" id="UP000342300">
    <property type="component" value="Unassembled WGS sequence"/>
</dbReference>
<dbReference type="SUPFAM" id="SSF109709">
    <property type="entry name" value="KorB DNA-binding domain-like"/>
    <property type="match status" value="1"/>
</dbReference>
<accession>A0A6A7RS76</accession>
<dbReference type="EMBL" id="PDHS01000153">
    <property type="protein sequence ID" value="MQM30315.1"/>
    <property type="molecule type" value="Genomic_DNA"/>
</dbReference>
<evidence type="ECO:0000313" key="1">
    <source>
        <dbReference type="EMBL" id="MQM30315.1"/>
    </source>
</evidence>
<dbReference type="AlphaFoldDB" id="A0A6A7RS76"/>
<gene>
    <name evidence="1" type="ORF">CRU78_07130</name>
</gene>
<evidence type="ECO:0000313" key="2">
    <source>
        <dbReference type="Proteomes" id="UP000342300"/>
    </source>
</evidence>
<evidence type="ECO:0008006" key="3">
    <source>
        <dbReference type="Google" id="ProtNLM"/>
    </source>
</evidence>
<reference evidence="1 2" key="1">
    <citation type="submission" date="2017-09" db="EMBL/GenBank/DDBJ databases">
        <title>Metagenomic Analysis Reveals Denitrifying Candidatus Accumulibacter and Flanking Population as a Source of N2O.</title>
        <authorList>
            <person name="Gao H."/>
            <person name="Mao Y."/>
            <person name="Zhao X."/>
            <person name="Liu W.-T."/>
            <person name="Zhang T."/>
            <person name="Wells G."/>
        </authorList>
    </citation>
    <scope>NUCLEOTIDE SEQUENCE [LARGE SCALE GENOMIC DNA]</scope>
    <source>
        <strain evidence="1">CANDO_2_IC</strain>
    </source>
</reference>
<sequence>MSVDLPMTFKKRGGRKVIVLPDGTYGNPLPMATIDNTMIKAVARAFRWQRLLENGTYGCLDEIAKAEKIGPSFVSRLIRLALLAPDIVEAILAGKQPAHLTLRDLMQPFPVEWAGQRLPFGILGRQ</sequence>
<comment type="caution">
    <text evidence="1">The sequence shown here is derived from an EMBL/GenBank/DDBJ whole genome shotgun (WGS) entry which is preliminary data.</text>
</comment>
<proteinExistence type="predicted"/>
<organism evidence="1 2">
    <name type="scientific">Candidatus Accumulibacter phosphatis</name>
    <dbReference type="NCBI Taxonomy" id="327160"/>
    <lineage>
        <taxon>Bacteria</taxon>
        <taxon>Pseudomonadati</taxon>
        <taxon>Pseudomonadota</taxon>
        <taxon>Betaproteobacteria</taxon>
        <taxon>Candidatus Accumulibacter</taxon>
    </lineage>
</organism>
<protein>
    <recommendedName>
        <fullName evidence="3">Bacteriophage-related protein</fullName>
    </recommendedName>
</protein>